<dbReference type="SMART" id="SM00448">
    <property type="entry name" value="REC"/>
    <property type="match status" value="1"/>
</dbReference>
<comment type="caution">
    <text evidence="3">The sequence shown here is derived from an EMBL/GenBank/DDBJ whole genome shotgun (WGS) entry which is preliminary data.</text>
</comment>
<name>A0ABU3L2H4_9FLAO</name>
<protein>
    <submittedName>
        <fullName evidence="3">Response regulator</fullName>
    </submittedName>
</protein>
<accession>A0ABU3L2H4</accession>
<dbReference type="InterPro" id="IPR052893">
    <property type="entry name" value="TCS_response_regulator"/>
</dbReference>
<dbReference type="Gene3D" id="3.40.50.2300">
    <property type="match status" value="1"/>
</dbReference>
<keyword evidence="1" id="KW-0597">Phosphoprotein</keyword>
<sequence length="139" mass="15636">MHEHQIYLIVDDDSDDIDFFCEAIEKIRPKAKCLIALNGEEALQLLRETDKPLPDYIFLDLNMPRMDGKTCLGALKTDNTLSDIPVIIYTTSGHHKDREETTKLGADYYLVKPTSFDQLCKAIEKAVKAVGKSTSSETV</sequence>
<reference evidence="3 4" key="1">
    <citation type="submission" date="2023-09" db="EMBL/GenBank/DDBJ databases">
        <title>Novel taxa isolated from Blanes Bay.</title>
        <authorList>
            <person name="Rey-Velasco X."/>
            <person name="Lucena T."/>
        </authorList>
    </citation>
    <scope>NUCLEOTIDE SEQUENCE [LARGE SCALE GENOMIC DNA]</scope>
    <source>
        <strain evidence="3 4">S334</strain>
    </source>
</reference>
<dbReference type="SUPFAM" id="SSF52172">
    <property type="entry name" value="CheY-like"/>
    <property type="match status" value="1"/>
</dbReference>
<evidence type="ECO:0000313" key="3">
    <source>
        <dbReference type="EMBL" id="MDT7827612.1"/>
    </source>
</evidence>
<keyword evidence="4" id="KW-1185">Reference proteome</keyword>
<organism evidence="3 4">
    <name type="scientific">Pricia mediterranea</name>
    <dbReference type="NCBI Taxonomy" id="3076079"/>
    <lineage>
        <taxon>Bacteria</taxon>
        <taxon>Pseudomonadati</taxon>
        <taxon>Bacteroidota</taxon>
        <taxon>Flavobacteriia</taxon>
        <taxon>Flavobacteriales</taxon>
        <taxon>Flavobacteriaceae</taxon>
        <taxon>Pricia</taxon>
    </lineage>
</organism>
<gene>
    <name evidence="3" type="ORF">RQM65_02895</name>
</gene>
<evidence type="ECO:0000313" key="4">
    <source>
        <dbReference type="Proteomes" id="UP001250656"/>
    </source>
</evidence>
<dbReference type="PROSITE" id="PS50110">
    <property type="entry name" value="RESPONSE_REGULATORY"/>
    <property type="match status" value="1"/>
</dbReference>
<dbReference type="InterPro" id="IPR001789">
    <property type="entry name" value="Sig_transdc_resp-reg_receiver"/>
</dbReference>
<dbReference type="EMBL" id="JAVTTP010000001">
    <property type="protein sequence ID" value="MDT7827612.1"/>
    <property type="molecule type" value="Genomic_DNA"/>
</dbReference>
<dbReference type="RefSeq" id="WP_314012611.1">
    <property type="nucleotide sequence ID" value="NZ_JAVTTP010000001.1"/>
</dbReference>
<feature type="modified residue" description="4-aspartylphosphate" evidence="1">
    <location>
        <position position="60"/>
    </location>
</feature>
<proteinExistence type="predicted"/>
<dbReference type="InterPro" id="IPR011006">
    <property type="entry name" value="CheY-like_superfamily"/>
</dbReference>
<feature type="domain" description="Response regulatory" evidence="2">
    <location>
        <begin position="6"/>
        <end position="127"/>
    </location>
</feature>
<dbReference type="Pfam" id="PF00072">
    <property type="entry name" value="Response_reg"/>
    <property type="match status" value="1"/>
</dbReference>
<dbReference type="Proteomes" id="UP001250656">
    <property type="component" value="Unassembled WGS sequence"/>
</dbReference>
<evidence type="ECO:0000256" key="1">
    <source>
        <dbReference type="PROSITE-ProRule" id="PRU00169"/>
    </source>
</evidence>
<evidence type="ECO:0000259" key="2">
    <source>
        <dbReference type="PROSITE" id="PS50110"/>
    </source>
</evidence>
<dbReference type="PANTHER" id="PTHR44520:SF2">
    <property type="entry name" value="RESPONSE REGULATOR RCP1"/>
    <property type="match status" value="1"/>
</dbReference>
<dbReference type="PANTHER" id="PTHR44520">
    <property type="entry name" value="RESPONSE REGULATOR RCP1-RELATED"/>
    <property type="match status" value="1"/>
</dbReference>